<feature type="compositionally biased region" description="Low complexity" evidence="15">
    <location>
        <begin position="10"/>
        <end position="27"/>
    </location>
</feature>
<dbReference type="GO" id="GO:0005778">
    <property type="term" value="C:peroxisomal membrane"/>
    <property type="evidence" value="ECO:0007669"/>
    <property type="project" value="UniProtKB-SubCell"/>
</dbReference>
<keyword evidence="3 14" id="KW-0728">SH3 domain</keyword>
<dbReference type="EMBL" id="CDQK01000001">
    <property type="protein sequence ID" value="CEP21127.1"/>
    <property type="molecule type" value="Genomic_DNA"/>
</dbReference>
<evidence type="ECO:0000313" key="17">
    <source>
        <dbReference type="EMBL" id="CEP21127.1"/>
    </source>
</evidence>
<keyword evidence="4" id="KW-0813">Transport</keyword>
<dbReference type="InterPro" id="IPR036028">
    <property type="entry name" value="SH3-like_dom_sf"/>
</dbReference>
<comment type="subcellular location">
    <subcellularLocation>
        <location evidence="1">Peroxisome membrane</location>
        <topology evidence="1">Single-pass membrane protein</topology>
    </subcellularLocation>
</comment>
<dbReference type="FunFam" id="2.30.30.40:FF:000128">
    <property type="entry name" value="Peroxisomal membrane protein (Pex13)"/>
    <property type="match status" value="1"/>
</dbReference>
<evidence type="ECO:0000256" key="1">
    <source>
        <dbReference type="ARBA" id="ARBA00004549"/>
    </source>
</evidence>
<dbReference type="GO" id="GO:0016560">
    <property type="term" value="P:protein import into peroxisome matrix, docking"/>
    <property type="evidence" value="ECO:0007669"/>
    <property type="project" value="InterPro"/>
</dbReference>
<evidence type="ECO:0000256" key="13">
    <source>
        <dbReference type="ARBA" id="ARBA00065871"/>
    </source>
</evidence>
<feature type="compositionally biased region" description="Polar residues" evidence="15">
    <location>
        <begin position="57"/>
        <end position="66"/>
    </location>
</feature>
<evidence type="ECO:0000256" key="14">
    <source>
        <dbReference type="PROSITE-ProRule" id="PRU00192"/>
    </source>
</evidence>
<evidence type="ECO:0000256" key="12">
    <source>
        <dbReference type="ARBA" id="ARBA00034535"/>
    </source>
</evidence>
<evidence type="ECO:0000256" key="11">
    <source>
        <dbReference type="ARBA" id="ARBA00029693"/>
    </source>
</evidence>
<dbReference type="GO" id="GO:1990429">
    <property type="term" value="C:peroxisomal importomer complex"/>
    <property type="evidence" value="ECO:0007669"/>
    <property type="project" value="TreeGrafter"/>
</dbReference>
<keyword evidence="7" id="KW-1133">Transmembrane helix</keyword>
<evidence type="ECO:0000256" key="10">
    <source>
        <dbReference type="ARBA" id="ARBA00023140"/>
    </source>
</evidence>
<keyword evidence="6" id="KW-0653">Protein transport</keyword>
<dbReference type="PROSITE" id="PS50002">
    <property type="entry name" value="SH3"/>
    <property type="match status" value="1"/>
</dbReference>
<dbReference type="AlphaFoldDB" id="A0A0H5C113"/>
<feature type="region of interest" description="Disordered" evidence="15">
    <location>
        <begin position="1"/>
        <end position="66"/>
    </location>
</feature>
<feature type="domain" description="SH3" evidence="16">
    <location>
        <begin position="306"/>
        <end position="372"/>
    </location>
</feature>
<dbReference type="InterPro" id="IPR035463">
    <property type="entry name" value="Pex13"/>
</dbReference>
<comment type="subunit">
    <text evidence="13">Interacts (via SH3 domain) with PEX14 (via SH3-binding motif); forming the PEX13-PEX14 docking complex.</text>
</comment>
<dbReference type="Proteomes" id="UP000038830">
    <property type="component" value="Unassembled WGS sequence"/>
</dbReference>
<proteinExistence type="inferred from homology"/>
<dbReference type="PRINTS" id="PR00452">
    <property type="entry name" value="SH3DOMAIN"/>
</dbReference>
<keyword evidence="8" id="KW-0811">Translocation</keyword>
<dbReference type="PANTHER" id="PTHR19332">
    <property type="entry name" value="PEROXISOMAL MEMBRANE PROTEIN PEX13"/>
    <property type="match status" value="1"/>
</dbReference>
<evidence type="ECO:0000256" key="2">
    <source>
        <dbReference type="ARBA" id="ARBA00006033"/>
    </source>
</evidence>
<dbReference type="Pfam" id="PF04088">
    <property type="entry name" value="Peroxin-13_N"/>
    <property type="match status" value="1"/>
</dbReference>
<keyword evidence="10" id="KW-0576">Peroxisome</keyword>
<keyword evidence="9" id="KW-0472">Membrane</keyword>
<name>A0A0H5C113_CYBJN</name>
<dbReference type="Gene3D" id="2.30.30.40">
    <property type="entry name" value="SH3 Domains"/>
    <property type="match status" value="1"/>
</dbReference>
<sequence length="385" mass="40735">MSAPRPKPWEVSSGQSSAAASGQSEAVPHVLSPEPPQSAIGSGSSSLSQPTVPERPTSLQSGVSSSTPYSYDSMGGYGSTFGSSYGSGLGGYGGYGGYSRLGGYGSMYGSGLGGYGMGGYGMGGYGMGGYGMNGMYGPQNGEGGGFAESTQATFQLIESVIGAFAGFAQMLEATYMATHSSFFTMVSVAEQFGNLKNALGSFLGIYALIKYCKRLLAKITGGRLIKDTSKVIDAKEFAKFEAKQEATRNSTAKRISLKPLLIFLAMAIGTPYLLNKLVLHLAKKRNLPLPGQFPGQQQQQEPIDVSSIDFGRALYDFVPENPQVELPLKTGDLVAILSKLDPSGRESQWWRVRSRSGQTGYIPGNYVEIIVKKPKTEAIEQAPTA</sequence>
<dbReference type="PANTHER" id="PTHR19332:SF1">
    <property type="entry name" value="PEROXISOMAL MEMBRANE PROTEIN PEX13"/>
    <property type="match status" value="1"/>
</dbReference>
<comment type="similarity">
    <text evidence="2">Belongs to the peroxin-13 family.</text>
</comment>
<dbReference type="InterPro" id="IPR001452">
    <property type="entry name" value="SH3_domain"/>
</dbReference>
<accession>A0A0H5C113</accession>
<evidence type="ECO:0000256" key="6">
    <source>
        <dbReference type="ARBA" id="ARBA00022927"/>
    </source>
</evidence>
<evidence type="ECO:0000256" key="8">
    <source>
        <dbReference type="ARBA" id="ARBA00023010"/>
    </source>
</evidence>
<reference evidence="18" key="1">
    <citation type="journal article" date="2015" name="J. Biotechnol.">
        <title>The structure of the Cyberlindnera jadinii genome and its relation to Candida utilis analyzed by the occurrence of single nucleotide polymorphisms.</title>
        <authorList>
            <person name="Rupp O."/>
            <person name="Brinkrolf K."/>
            <person name="Buerth C."/>
            <person name="Kunigo M."/>
            <person name="Schneider J."/>
            <person name="Jaenicke S."/>
            <person name="Goesmann A."/>
            <person name="Puehler A."/>
            <person name="Jaeger K.-E."/>
            <person name="Ernst J.F."/>
        </authorList>
    </citation>
    <scope>NUCLEOTIDE SEQUENCE [LARGE SCALE GENOMIC DNA]</scope>
    <source>
        <strain evidence="18">ATCC 18201 / CBS 1600 / BCRC 20928 / JCM 3617 / NBRC 0987 / NRRL Y-1542</strain>
    </source>
</reference>
<feature type="compositionally biased region" description="Low complexity" evidence="15">
    <location>
        <begin position="38"/>
        <end position="48"/>
    </location>
</feature>
<dbReference type="CDD" id="cd11771">
    <property type="entry name" value="SH3_Pex13p_fungal"/>
    <property type="match status" value="1"/>
</dbReference>
<protein>
    <recommendedName>
        <fullName evidence="12">Peroxisomal membrane protein PEX13</fullName>
    </recommendedName>
    <alternativeName>
        <fullName evidence="11">Peroxin-13</fullName>
    </alternativeName>
</protein>
<gene>
    <name evidence="17" type="ORF">BN1211_1154</name>
</gene>
<evidence type="ECO:0000256" key="7">
    <source>
        <dbReference type="ARBA" id="ARBA00022989"/>
    </source>
</evidence>
<evidence type="ECO:0000256" key="15">
    <source>
        <dbReference type="SAM" id="MobiDB-lite"/>
    </source>
</evidence>
<dbReference type="InterPro" id="IPR007223">
    <property type="entry name" value="Peroxin-13_N"/>
</dbReference>
<evidence type="ECO:0000256" key="9">
    <source>
        <dbReference type="ARBA" id="ARBA00023136"/>
    </source>
</evidence>
<evidence type="ECO:0000256" key="3">
    <source>
        <dbReference type="ARBA" id="ARBA00022443"/>
    </source>
</evidence>
<keyword evidence="5" id="KW-0812">Transmembrane</keyword>
<dbReference type="SMART" id="SM00326">
    <property type="entry name" value="SH3"/>
    <property type="match status" value="1"/>
</dbReference>
<evidence type="ECO:0000259" key="16">
    <source>
        <dbReference type="PROSITE" id="PS50002"/>
    </source>
</evidence>
<evidence type="ECO:0000256" key="4">
    <source>
        <dbReference type="ARBA" id="ARBA00022448"/>
    </source>
</evidence>
<evidence type="ECO:0000313" key="18">
    <source>
        <dbReference type="Proteomes" id="UP000038830"/>
    </source>
</evidence>
<dbReference type="Pfam" id="PF07653">
    <property type="entry name" value="SH3_2"/>
    <property type="match status" value="1"/>
</dbReference>
<organism evidence="17 18">
    <name type="scientific">Cyberlindnera jadinii (strain ATCC 18201 / CBS 1600 / BCRC 20928 / JCM 3617 / NBRC 0987 / NRRL Y-1542)</name>
    <name type="common">Torula yeast</name>
    <name type="synonym">Candida utilis</name>
    <dbReference type="NCBI Taxonomy" id="983966"/>
    <lineage>
        <taxon>Eukaryota</taxon>
        <taxon>Fungi</taxon>
        <taxon>Dikarya</taxon>
        <taxon>Ascomycota</taxon>
        <taxon>Saccharomycotina</taxon>
        <taxon>Saccharomycetes</taxon>
        <taxon>Phaffomycetales</taxon>
        <taxon>Phaffomycetaceae</taxon>
        <taxon>Cyberlindnera</taxon>
    </lineage>
</organism>
<dbReference type="SUPFAM" id="SSF50044">
    <property type="entry name" value="SH3-domain"/>
    <property type="match status" value="1"/>
</dbReference>
<evidence type="ECO:0000256" key="5">
    <source>
        <dbReference type="ARBA" id="ARBA00022692"/>
    </source>
</evidence>